<keyword evidence="6 11" id="KW-0067">ATP-binding</keyword>
<protein>
    <submittedName>
        <fullName evidence="11">Heme ABC transporter ATP-binding protein CcmA</fullName>
    </submittedName>
</protein>
<dbReference type="AlphaFoldDB" id="A0A163ERJ5"/>
<keyword evidence="8" id="KW-0406">Ion transport</keyword>
<dbReference type="GO" id="GO:0005886">
    <property type="term" value="C:plasma membrane"/>
    <property type="evidence" value="ECO:0007669"/>
    <property type="project" value="UniProtKB-SubCell"/>
</dbReference>
<keyword evidence="9" id="KW-0472">Membrane</keyword>
<evidence type="ECO:0000313" key="11">
    <source>
        <dbReference type="EMBL" id="KZE37026.1"/>
    </source>
</evidence>
<evidence type="ECO:0000256" key="3">
    <source>
        <dbReference type="ARBA" id="ARBA00022475"/>
    </source>
</evidence>
<keyword evidence="3" id="KW-1003">Cell membrane</keyword>
<evidence type="ECO:0000259" key="10">
    <source>
        <dbReference type="PROSITE" id="PS50893"/>
    </source>
</evidence>
<dbReference type="Proteomes" id="UP000076490">
    <property type="component" value="Unassembled WGS sequence"/>
</dbReference>
<proteinExistence type="predicted"/>
<dbReference type="Gene3D" id="3.40.50.300">
    <property type="entry name" value="P-loop containing nucleotide triphosphate hydrolases"/>
    <property type="match status" value="2"/>
</dbReference>
<dbReference type="PROSITE" id="PS50893">
    <property type="entry name" value="ABC_TRANSPORTER_2"/>
    <property type="match status" value="1"/>
</dbReference>
<keyword evidence="4" id="KW-0410">Iron transport</keyword>
<gene>
    <name evidence="11" type="ORF">AV656_10600</name>
</gene>
<sequence length="263" mass="29937">MILKQIRLKKPMPAKDRFPFGLPVVREFDSFTFRSPVTIIAGDNGTGKTTLLEGIAAAADSILISREPIEGNPALEHAREIADHLTLSWSVKTRNGFFFRALDFVTYTIAVSQMREDARETLEEIRSRNAHSLEAQPNARTYAELRNLYGEGLEFRSHGESFLDLFTARFRPDGFYILDEPEAPLSPAKQLTLLAMLHEMVEEGAQFLISTHSPIIMAYPGADLYEIRDGRLDPVLFDEIEHVRMTKDFLDAPERYLRHLFGH</sequence>
<keyword evidence="7" id="KW-0408">Iron</keyword>
<dbReference type="PANTHER" id="PTHR42771:SF2">
    <property type="entry name" value="IRON(3+)-HYDROXAMATE IMPORT ATP-BINDING PROTEIN FHUC"/>
    <property type="match status" value="1"/>
</dbReference>
<dbReference type="InterPro" id="IPR003959">
    <property type="entry name" value="ATPase_AAA_core"/>
</dbReference>
<dbReference type="EMBL" id="LQNT01000011">
    <property type="protein sequence ID" value="KZE37026.1"/>
    <property type="molecule type" value="Genomic_DNA"/>
</dbReference>
<dbReference type="InterPro" id="IPR051535">
    <property type="entry name" value="Siderophore_ABC-ATPase"/>
</dbReference>
<dbReference type="GO" id="GO:0005524">
    <property type="term" value="F:ATP binding"/>
    <property type="evidence" value="ECO:0007669"/>
    <property type="project" value="UniProtKB-KW"/>
</dbReference>
<dbReference type="RefSeq" id="WP_063181890.1">
    <property type="nucleotide sequence ID" value="NZ_LQNT01000011.1"/>
</dbReference>
<evidence type="ECO:0000256" key="6">
    <source>
        <dbReference type="ARBA" id="ARBA00022840"/>
    </source>
</evidence>
<evidence type="ECO:0000256" key="5">
    <source>
        <dbReference type="ARBA" id="ARBA00022741"/>
    </source>
</evidence>
<dbReference type="OrthoDB" id="9784297at2"/>
<feature type="domain" description="ABC transporter" evidence="10">
    <location>
        <begin position="6"/>
        <end position="254"/>
    </location>
</feature>
<dbReference type="PANTHER" id="PTHR42771">
    <property type="entry name" value="IRON(3+)-HYDROXAMATE IMPORT ATP-BINDING PROTEIN FHUC"/>
    <property type="match status" value="1"/>
</dbReference>
<reference evidence="11 12" key="1">
    <citation type="submission" date="2016-01" db="EMBL/GenBank/DDBJ databases">
        <title>Whole genome sequencing of Bhargavaea cecembensis T14.</title>
        <authorList>
            <person name="Hong K.W."/>
        </authorList>
    </citation>
    <scope>NUCLEOTIDE SEQUENCE [LARGE SCALE GENOMIC DNA]</scope>
    <source>
        <strain evidence="11 12">T14</strain>
    </source>
</reference>
<organism evidence="11 12">
    <name type="scientific">Bhargavaea cecembensis</name>
    <dbReference type="NCBI Taxonomy" id="394098"/>
    <lineage>
        <taxon>Bacteria</taxon>
        <taxon>Bacillati</taxon>
        <taxon>Bacillota</taxon>
        <taxon>Bacilli</taxon>
        <taxon>Bacillales</taxon>
        <taxon>Caryophanaceae</taxon>
        <taxon>Bhargavaea</taxon>
    </lineage>
</organism>
<dbReference type="InterPro" id="IPR003593">
    <property type="entry name" value="AAA+_ATPase"/>
</dbReference>
<dbReference type="Pfam" id="PF13476">
    <property type="entry name" value="AAA_23"/>
    <property type="match status" value="1"/>
</dbReference>
<evidence type="ECO:0000256" key="9">
    <source>
        <dbReference type="ARBA" id="ARBA00023136"/>
    </source>
</evidence>
<evidence type="ECO:0000256" key="8">
    <source>
        <dbReference type="ARBA" id="ARBA00023065"/>
    </source>
</evidence>
<keyword evidence="2" id="KW-0813">Transport</keyword>
<evidence type="ECO:0000256" key="7">
    <source>
        <dbReference type="ARBA" id="ARBA00023004"/>
    </source>
</evidence>
<evidence type="ECO:0000256" key="2">
    <source>
        <dbReference type="ARBA" id="ARBA00022448"/>
    </source>
</evidence>
<dbReference type="GO" id="GO:0006302">
    <property type="term" value="P:double-strand break repair"/>
    <property type="evidence" value="ECO:0007669"/>
    <property type="project" value="InterPro"/>
</dbReference>
<evidence type="ECO:0000256" key="1">
    <source>
        <dbReference type="ARBA" id="ARBA00004202"/>
    </source>
</evidence>
<evidence type="ECO:0000256" key="4">
    <source>
        <dbReference type="ARBA" id="ARBA00022496"/>
    </source>
</evidence>
<keyword evidence="5" id="KW-0547">Nucleotide-binding</keyword>
<dbReference type="InterPro" id="IPR003439">
    <property type="entry name" value="ABC_transporter-like_ATP-bd"/>
</dbReference>
<dbReference type="CDD" id="cd00267">
    <property type="entry name" value="ABC_ATPase"/>
    <property type="match status" value="1"/>
</dbReference>
<name>A0A163ERJ5_9BACL</name>
<dbReference type="GO" id="GO:0016887">
    <property type="term" value="F:ATP hydrolysis activity"/>
    <property type="evidence" value="ECO:0007669"/>
    <property type="project" value="InterPro"/>
</dbReference>
<dbReference type="SUPFAM" id="SSF52540">
    <property type="entry name" value="P-loop containing nucleoside triphosphate hydrolases"/>
    <property type="match status" value="1"/>
</dbReference>
<dbReference type="InterPro" id="IPR038729">
    <property type="entry name" value="Rad50/SbcC_AAA"/>
</dbReference>
<dbReference type="InterPro" id="IPR027417">
    <property type="entry name" value="P-loop_NTPase"/>
</dbReference>
<comment type="subcellular location">
    <subcellularLocation>
        <location evidence="1">Cell membrane</location>
        <topology evidence="1">Peripheral membrane protein</topology>
    </subcellularLocation>
</comment>
<dbReference type="GO" id="GO:0006826">
    <property type="term" value="P:iron ion transport"/>
    <property type="evidence" value="ECO:0007669"/>
    <property type="project" value="UniProtKB-KW"/>
</dbReference>
<comment type="caution">
    <text evidence="11">The sequence shown here is derived from an EMBL/GenBank/DDBJ whole genome shotgun (WGS) entry which is preliminary data.</text>
</comment>
<accession>A0A163ERJ5</accession>
<dbReference type="SMART" id="SM00382">
    <property type="entry name" value="AAA"/>
    <property type="match status" value="1"/>
</dbReference>
<evidence type="ECO:0000313" key="12">
    <source>
        <dbReference type="Proteomes" id="UP000076490"/>
    </source>
</evidence>
<dbReference type="Pfam" id="PF13304">
    <property type="entry name" value="AAA_21"/>
    <property type="match status" value="1"/>
</dbReference>